<keyword evidence="2" id="KW-1185">Reference proteome</keyword>
<accession>A0A6A4FDE0</accession>
<dbReference type="Proteomes" id="UP000434957">
    <property type="component" value="Unassembled WGS sequence"/>
</dbReference>
<proteinExistence type="predicted"/>
<name>A0A6A4FDE0_9STRA</name>
<protein>
    <submittedName>
        <fullName evidence="1">Uncharacterized protein</fullName>
    </submittedName>
</protein>
<dbReference type="EMBL" id="QXFT01000366">
    <property type="protein sequence ID" value="KAE9346013.1"/>
    <property type="molecule type" value="Genomic_DNA"/>
</dbReference>
<sequence length="308" mass="34419">MRVHNALWVLAETKGNDRARKYAQNRKMACPSDRTQMDSKWLRGHGGTRLRKLWFSLPLEERVQLLKATPDSTFPETTNGVLDERLKRGRKRVKSRITNELSRKSAVRLESDTGFEEKQQTALELDATSAVRLGSISEDQRERRFQVPHQVSPLQVKTKEMLAGRSKYHKTASQEYLLKLQTNYDRGSLVGVIESTVQSVKHAIQLAWAEDRPRSANEAFEAVCSRVSDVFATAIGTSKFPPEPLSDSGTPSPSFAKARIDKAHSAYKASVMAIHDVCSSIGVGDGPDYTILNPDHAYLGKTEGIPRL</sequence>
<gene>
    <name evidence="1" type="ORF">PR003_g7639</name>
</gene>
<reference evidence="1 2" key="1">
    <citation type="submission" date="2018-08" db="EMBL/GenBank/DDBJ databases">
        <title>Genomic investigation of the strawberry pathogen Phytophthora fragariae indicates pathogenicity is determined by transcriptional variation in three key races.</title>
        <authorList>
            <person name="Adams T.M."/>
            <person name="Armitage A.D."/>
            <person name="Sobczyk M.K."/>
            <person name="Bates H.J."/>
            <person name="Dunwell J.M."/>
            <person name="Nellist C.F."/>
            <person name="Harrison R.J."/>
        </authorList>
    </citation>
    <scope>NUCLEOTIDE SEQUENCE [LARGE SCALE GENOMIC DNA]</scope>
    <source>
        <strain evidence="1 2">SCRP333</strain>
    </source>
</reference>
<evidence type="ECO:0000313" key="2">
    <source>
        <dbReference type="Proteomes" id="UP000434957"/>
    </source>
</evidence>
<evidence type="ECO:0000313" key="1">
    <source>
        <dbReference type="EMBL" id="KAE9346013.1"/>
    </source>
</evidence>
<dbReference type="AlphaFoldDB" id="A0A6A4FDE0"/>
<comment type="caution">
    <text evidence="1">The sequence shown here is derived from an EMBL/GenBank/DDBJ whole genome shotgun (WGS) entry which is preliminary data.</text>
</comment>
<organism evidence="1 2">
    <name type="scientific">Phytophthora rubi</name>
    <dbReference type="NCBI Taxonomy" id="129364"/>
    <lineage>
        <taxon>Eukaryota</taxon>
        <taxon>Sar</taxon>
        <taxon>Stramenopiles</taxon>
        <taxon>Oomycota</taxon>
        <taxon>Peronosporomycetes</taxon>
        <taxon>Peronosporales</taxon>
        <taxon>Peronosporaceae</taxon>
        <taxon>Phytophthora</taxon>
    </lineage>
</organism>